<evidence type="ECO:0000313" key="17">
    <source>
        <dbReference type="EMBL" id="SFU35725.1"/>
    </source>
</evidence>
<dbReference type="Gene3D" id="3.40.710.10">
    <property type="entry name" value="DD-peptidase/beta-lactamase superfamily"/>
    <property type="match status" value="1"/>
</dbReference>
<organism evidence="17 18">
    <name type="scientific">Nitrosomonas eutropha</name>
    <dbReference type="NCBI Taxonomy" id="916"/>
    <lineage>
        <taxon>Bacteria</taxon>
        <taxon>Pseudomonadati</taxon>
        <taxon>Pseudomonadota</taxon>
        <taxon>Betaproteobacteria</taxon>
        <taxon>Nitrosomonadales</taxon>
        <taxon>Nitrosomonadaceae</taxon>
        <taxon>Nitrosomonas</taxon>
    </lineage>
</organism>
<dbReference type="InterPro" id="IPR012907">
    <property type="entry name" value="Peptidase_S11_C"/>
</dbReference>
<keyword evidence="10" id="KW-0573">Peptidoglycan synthesis</keyword>
<protein>
    <recommendedName>
        <fullName evidence="4">serine-type D-Ala-D-Ala carboxypeptidase</fullName>
        <ecNumber evidence="4">3.4.16.4</ecNumber>
    </recommendedName>
</protein>
<keyword evidence="9" id="KW-0133">Cell shape</keyword>
<evidence type="ECO:0000256" key="2">
    <source>
        <dbReference type="ARBA" id="ARBA00004752"/>
    </source>
</evidence>
<dbReference type="EMBL" id="FPBL01000001">
    <property type="protein sequence ID" value="SFU35725.1"/>
    <property type="molecule type" value="Genomic_DNA"/>
</dbReference>
<dbReference type="InterPro" id="IPR001967">
    <property type="entry name" value="Peptidase_S11_N"/>
</dbReference>
<evidence type="ECO:0000256" key="3">
    <source>
        <dbReference type="ARBA" id="ARBA00007164"/>
    </source>
</evidence>
<keyword evidence="8" id="KW-0378">Hydrolase</keyword>
<evidence type="ECO:0000256" key="7">
    <source>
        <dbReference type="ARBA" id="ARBA00022729"/>
    </source>
</evidence>
<evidence type="ECO:0000256" key="15">
    <source>
        <dbReference type="RuleBase" id="RU004016"/>
    </source>
</evidence>
<gene>
    <name evidence="17" type="ORF">SAMN05216339_101504</name>
</gene>
<evidence type="ECO:0000256" key="6">
    <source>
        <dbReference type="ARBA" id="ARBA00022670"/>
    </source>
</evidence>
<keyword evidence="7" id="KW-0732">Signal</keyword>
<evidence type="ECO:0000259" key="16">
    <source>
        <dbReference type="SMART" id="SM00936"/>
    </source>
</evidence>
<sequence length="380" mass="42932">MKLLLTLMKQFILFLFLLMPVFPAWSQQPELSIAAKSFTLTDFHSGQTLANSNQHERLDPASLTKLMTAYVVFSALKQERIKLDQIVPVSRKAWRMAGSRMFIEPNKPVTVDELIHGVIVQSGNDACVALAELIAGSEDLLVHMMNEEAKRLGMYNTHFTNSTGLTHPDHYSTANDLALLAAAIIKDFPEYYPLYSLREYTYNGITQQNRNRLLWTDPNVDGMKTGWTEAAGYCLVTSAKRDHRRLISVVMGTASPNARSIESQRLLNYGFQFFDTAHPYKKNQPVANVQIWKGTQNKIKIGFNQDIYFSLPKGKVEGVKARMEYRQPLIAPVDQGQEIGKVKFVLDGLEVATYPLVALEAVDTANFFGRAWDNLKMLFN</sequence>
<dbReference type="InterPro" id="IPR015956">
    <property type="entry name" value="Peniciliin-bd_prot_C_sf"/>
</dbReference>
<dbReference type="PANTHER" id="PTHR21581">
    <property type="entry name" value="D-ALANYL-D-ALANINE CARBOXYPEPTIDASE"/>
    <property type="match status" value="1"/>
</dbReference>
<feature type="domain" description="Peptidase S11 D-Ala-D-Ala carboxypeptidase A C-terminal" evidence="16">
    <location>
        <begin position="274"/>
        <end position="364"/>
    </location>
</feature>
<evidence type="ECO:0000256" key="5">
    <source>
        <dbReference type="ARBA" id="ARBA00022645"/>
    </source>
</evidence>
<dbReference type="GO" id="GO:0071555">
    <property type="term" value="P:cell wall organization"/>
    <property type="evidence" value="ECO:0007669"/>
    <property type="project" value="UniProtKB-KW"/>
</dbReference>
<feature type="active site" description="Proton acceptor" evidence="13">
    <location>
        <position position="65"/>
    </location>
</feature>
<dbReference type="GO" id="GO:0009002">
    <property type="term" value="F:serine-type D-Ala-D-Ala carboxypeptidase activity"/>
    <property type="evidence" value="ECO:0007669"/>
    <property type="project" value="UniProtKB-EC"/>
</dbReference>
<evidence type="ECO:0000256" key="11">
    <source>
        <dbReference type="ARBA" id="ARBA00023316"/>
    </source>
</evidence>
<evidence type="ECO:0000313" key="18">
    <source>
        <dbReference type="Proteomes" id="UP000183926"/>
    </source>
</evidence>
<evidence type="ECO:0000256" key="4">
    <source>
        <dbReference type="ARBA" id="ARBA00012448"/>
    </source>
</evidence>
<comment type="pathway">
    <text evidence="2">Cell wall biogenesis; peptidoglycan biosynthesis.</text>
</comment>
<dbReference type="Pfam" id="PF00768">
    <property type="entry name" value="Peptidase_S11"/>
    <property type="match status" value="1"/>
</dbReference>
<dbReference type="SUPFAM" id="SSF56601">
    <property type="entry name" value="beta-lactamase/transpeptidase-like"/>
    <property type="match status" value="1"/>
</dbReference>
<dbReference type="AlphaFoldDB" id="A0A1I7FHU6"/>
<comment type="similarity">
    <text evidence="3 15">Belongs to the peptidase S11 family.</text>
</comment>
<feature type="active site" evidence="13">
    <location>
        <position position="122"/>
    </location>
</feature>
<dbReference type="SUPFAM" id="SSF69189">
    <property type="entry name" value="Penicillin-binding protein associated domain"/>
    <property type="match status" value="1"/>
</dbReference>
<evidence type="ECO:0000256" key="10">
    <source>
        <dbReference type="ARBA" id="ARBA00022984"/>
    </source>
</evidence>
<accession>A0A1I7FHU6</accession>
<feature type="binding site" evidence="14">
    <location>
        <position position="224"/>
    </location>
    <ligand>
        <name>substrate</name>
    </ligand>
</feature>
<dbReference type="Pfam" id="PF07943">
    <property type="entry name" value="PBP5_C"/>
    <property type="match status" value="1"/>
</dbReference>
<comment type="function">
    <text evidence="1">Removes C-terminal D-alanyl residues from sugar-peptide cell wall precursors.</text>
</comment>
<dbReference type="InterPro" id="IPR037167">
    <property type="entry name" value="Peptidase_S11_C_sf"/>
</dbReference>
<keyword evidence="5" id="KW-0121">Carboxypeptidase</keyword>
<dbReference type="Gene3D" id="2.60.410.10">
    <property type="entry name" value="D-Ala-D-Ala carboxypeptidase, C-terminal domain"/>
    <property type="match status" value="1"/>
</dbReference>
<dbReference type="PRINTS" id="PR00725">
    <property type="entry name" value="DADACBPTASE1"/>
</dbReference>
<dbReference type="InterPro" id="IPR012338">
    <property type="entry name" value="Beta-lactam/transpept-like"/>
</dbReference>
<dbReference type="EC" id="3.4.16.4" evidence="4"/>
<dbReference type="UniPathway" id="UPA00219"/>
<comment type="catalytic activity">
    <reaction evidence="12">
        <text>Preferential cleavage: (Ac)2-L-Lys-D-Ala-|-D-Ala. Also transpeptidation of peptidyl-alanyl moieties that are N-acyl substituents of D-alanine.</text>
        <dbReference type="EC" id="3.4.16.4"/>
    </reaction>
</comment>
<keyword evidence="11" id="KW-0961">Cell wall biogenesis/degradation</keyword>
<dbReference type="SMART" id="SM00936">
    <property type="entry name" value="PBP5_C"/>
    <property type="match status" value="1"/>
</dbReference>
<evidence type="ECO:0000256" key="14">
    <source>
        <dbReference type="PIRSR" id="PIRSR618044-2"/>
    </source>
</evidence>
<dbReference type="PANTHER" id="PTHR21581:SF6">
    <property type="entry name" value="TRAFFICKING PROTEIN PARTICLE COMPLEX SUBUNIT 12"/>
    <property type="match status" value="1"/>
</dbReference>
<dbReference type="Proteomes" id="UP000183926">
    <property type="component" value="Unassembled WGS sequence"/>
</dbReference>
<dbReference type="InterPro" id="IPR018044">
    <property type="entry name" value="Peptidase_S11"/>
</dbReference>
<evidence type="ECO:0000256" key="1">
    <source>
        <dbReference type="ARBA" id="ARBA00003217"/>
    </source>
</evidence>
<dbReference type="GO" id="GO:0006508">
    <property type="term" value="P:proteolysis"/>
    <property type="evidence" value="ECO:0007669"/>
    <property type="project" value="UniProtKB-KW"/>
</dbReference>
<evidence type="ECO:0000256" key="8">
    <source>
        <dbReference type="ARBA" id="ARBA00022801"/>
    </source>
</evidence>
<evidence type="ECO:0000256" key="9">
    <source>
        <dbReference type="ARBA" id="ARBA00022960"/>
    </source>
</evidence>
<evidence type="ECO:0000256" key="12">
    <source>
        <dbReference type="ARBA" id="ARBA00034000"/>
    </source>
</evidence>
<feature type="active site" description="Acyl-ester intermediate" evidence="13">
    <location>
        <position position="62"/>
    </location>
</feature>
<evidence type="ECO:0000256" key="13">
    <source>
        <dbReference type="PIRSR" id="PIRSR618044-1"/>
    </source>
</evidence>
<reference evidence="17 18" key="1">
    <citation type="submission" date="2016-10" db="EMBL/GenBank/DDBJ databases">
        <authorList>
            <person name="de Groot N.N."/>
        </authorList>
    </citation>
    <scope>NUCLEOTIDE SEQUENCE [LARGE SCALE GENOMIC DNA]</scope>
    <source>
        <strain evidence="17 18">Nm24</strain>
    </source>
</reference>
<dbReference type="OrthoDB" id="9795979at2"/>
<proteinExistence type="inferred from homology"/>
<dbReference type="GO" id="GO:0009252">
    <property type="term" value="P:peptidoglycan biosynthetic process"/>
    <property type="evidence" value="ECO:0007669"/>
    <property type="project" value="UniProtKB-UniPathway"/>
</dbReference>
<keyword evidence="6" id="KW-0645">Protease</keyword>
<name>A0A1I7FHU6_9PROT</name>
<dbReference type="GO" id="GO:0008360">
    <property type="term" value="P:regulation of cell shape"/>
    <property type="evidence" value="ECO:0007669"/>
    <property type="project" value="UniProtKB-KW"/>
</dbReference>